<dbReference type="EMBL" id="AOIA01000020">
    <property type="protein sequence ID" value="ELY66017.1"/>
    <property type="molecule type" value="Genomic_DNA"/>
</dbReference>
<dbReference type="Proteomes" id="UP000011531">
    <property type="component" value="Unassembled WGS sequence"/>
</dbReference>
<sequence length="277" mass="30665">MVQVWADIYTDERDVEIDVSGGGTGVGVSDVLNEQVDVAMMGRGPEEAELEQGLVATAMLIDTVVGTINVNNPVYDELREHGLTQDELAAIFSKEITNWNEVVEPDVDEPIFVYGRSDSSAAYQKWGEFLGGYTESELEDMADGNFDGDQQVAQAINNDTHAISLNNINYVYDFNTGDLEMNIRPVPLDRDGNGTLASEEDFYDTRDDFLTAVEDGRYPSPPARDMYLAANGEFDDAAADFVEWVLTEGQQYVRENGYAPIGDEKLEKQREILAEAS</sequence>
<evidence type="ECO:0000313" key="4">
    <source>
        <dbReference type="Proteomes" id="UP000011531"/>
    </source>
</evidence>
<accession>L9XX04</accession>
<gene>
    <name evidence="3" type="ORF">C492_02397</name>
</gene>
<dbReference type="STRING" id="1227498.C492_02397"/>
<name>L9XX04_9EURY</name>
<proteinExistence type="predicted"/>
<dbReference type="SUPFAM" id="SSF53850">
    <property type="entry name" value="Periplasmic binding protein-like II"/>
    <property type="match status" value="1"/>
</dbReference>
<dbReference type="PATRIC" id="fig|1227498.3.peg.480"/>
<organism evidence="3 4">
    <name type="scientific">Natronococcus jeotgali DSM 18795</name>
    <dbReference type="NCBI Taxonomy" id="1227498"/>
    <lineage>
        <taxon>Archaea</taxon>
        <taxon>Methanobacteriati</taxon>
        <taxon>Methanobacteriota</taxon>
        <taxon>Stenosarchaea group</taxon>
        <taxon>Halobacteria</taxon>
        <taxon>Halobacteriales</taxon>
        <taxon>Natrialbaceae</taxon>
        <taxon>Natronococcus</taxon>
    </lineage>
</organism>
<dbReference type="Pfam" id="PF12849">
    <property type="entry name" value="PBP_like_2"/>
    <property type="match status" value="1"/>
</dbReference>
<comment type="caution">
    <text evidence="3">The sequence shown here is derived from an EMBL/GenBank/DDBJ whole genome shotgun (WGS) entry which is preliminary data.</text>
</comment>
<evidence type="ECO:0000259" key="2">
    <source>
        <dbReference type="Pfam" id="PF12849"/>
    </source>
</evidence>
<dbReference type="PANTHER" id="PTHR30570:SF1">
    <property type="entry name" value="PHOSPHATE-BINDING PROTEIN PSTS"/>
    <property type="match status" value="1"/>
</dbReference>
<dbReference type="Gene3D" id="3.40.190.10">
    <property type="entry name" value="Periplasmic binding protein-like II"/>
    <property type="match status" value="2"/>
</dbReference>
<dbReference type="InterPro" id="IPR024370">
    <property type="entry name" value="PBP_domain"/>
</dbReference>
<dbReference type="PANTHER" id="PTHR30570">
    <property type="entry name" value="PERIPLASMIC PHOSPHATE BINDING COMPONENT OF PHOSPHATE ABC TRANSPORTER"/>
    <property type="match status" value="1"/>
</dbReference>
<protein>
    <submittedName>
        <fullName evidence="3">ABC-type phosphate transporter substrate-binding component</fullName>
    </submittedName>
</protein>
<dbReference type="AlphaFoldDB" id="L9XX04"/>
<evidence type="ECO:0000256" key="1">
    <source>
        <dbReference type="ARBA" id="ARBA00022729"/>
    </source>
</evidence>
<feature type="domain" description="PBP" evidence="2">
    <location>
        <begin position="2"/>
        <end position="247"/>
    </location>
</feature>
<dbReference type="InterPro" id="IPR050811">
    <property type="entry name" value="Phosphate_ABC_transporter"/>
</dbReference>
<keyword evidence="4" id="KW-1185">Reference proteome</keyword>
<keyword evidence="1" id="KW-0732">Signal</keyword>
<evidence type="ECO:0000313" key="3">
    <source>
        <dbReference type="EMBL" id="ELY66017.1"/>
    </source>
</evidence>
<reference evidence="3 4" key="1">
    <citation type="journal article" date="2014" name="PLoS Genet.">
        <title>Phylogenetically driven sequencing of extremely halophilic archaea reveals strategies for static and dynamic osmo-response.</title>
        <authorList>
            <person name="Becker E.A."/>
            <person name="Seitzer P.M."/>
            <person name="Tritt A."/>
            <person name="Larsen D."/>
            <person name="Krusor M."/>
            <person name="Yao A.I."/>
            <person name="Wu D."/>
            <person name="Madern D."/>
            <person name="Eisen J.A."/>
            <person name="Darling A.E."/>
            <person name="Facciotti M.T."/>
        </authorList>
    </citation>
    <scope>NUCLEOTIDE SEQUENCE [LARGE SCALE GENOMIC DNA]</scope>
    <source>
        <strain evidence="3 4">DSM 18795</strain>
    </source>
</reference>